<evidence type="ECO:0000256" key="1">
    <source>
        <dbReference type="ARBA" id="ARBA00022729"/>
    </source>
</evidence>
<evidence type="ECO:0000256" key="3">
    <source>
        <dbReference type="SAM" id="SignalP"/>
    </source>
</evidence>
<dbReference type="GO" id="GO:0015888">
    <property type="term" value="P:thiamine transport"/>
    <property type="evidence" value="ECO:0007669"/>
    <property type="project" value="TreeGrafter"/>
</dbReference>
<dbReference type="InterPro" id="IPR006311">
    <property type="entry name" value="TAT_signal"/>
</dbReference>
<evidence type="ECO:0000256" key="2">
    <source>
        <dbReference type="ARBA" id="ARBA00022764"/>
    </source>
</evidence>
<accession>A0A081D102</accession>
<dbReference type="GO" id="GO:0030975">
    <property type="term" value="F:thiamine binding"/>
    <property type="evidence" value="ECO:0007669"/>
    <property type="project" value="TreeGrafter"/>
</dbReference>
<organism evidence="4 5">
    <name type="scientific">Agrobacterium rubi TR3 = NBRC 13261</name>
    <dbReference type="NCBI Taxonomy" id="1368415"/>
    <lineage>
        <taxon>Bacteria</taxon>
        <taxon>Pseudomonadati</taxon>
        <taxon>Pseudomonadota</taxon>
        <taxon>Alphaproteobacteria</taxon>
        <taxon>Hyphomicrobiales</taxon>
        <taxon>Rhizobiaceae</taxon>
        <taxon>Rhizobium/Agrobacterium group</taxon>
        <taxon>Agrobacterium</taxon>
    </lineage>
</organism>
<dbReference type="Pfam" id="PF13416">
    <property type="entry name" value="SBP_bac_8"/>
    <property type="match status" value="1"/>
</dbReference>
<dbReference type="PROSITE" id="PS51318">
    <property type="entry name" value="TAT"/>
    <property type="match status" value="1"/>
</dbReference>
<dbReference type="SUPFAM" id="SSF53850">
    <property type="entry name" value="Periplasmic binding protein-like II"/>
    <property type="match status" value="1"/>
</dbReference>
<protein>
    <submittedName>
        <fullName evidence="4">Putative ABC transporter substrate-binding protein</fullName>
    </submittedName>
</protein>
<proteinExistence type="predicted"/>
<name>A0A081D102_9HYPH</name>
<dbReference type="PANTHER" id="PTHR30006:SF2">
    <property type="entry name" value="ABC TRANSPORTER SUBSTRATE-BINDING PROTEIN"/>
    <property type="match status" value="1"/>
</dbReference>
<dbReference type="Gene3D" id="3.40.190.10">
    <property type="entry name" value="Periplasmic binding protein-like II"/>
    <property type="match status" value="2"/>
</dbReference>
<keyword evidence="1 3" id="KW-0732">Signal</keyword>
<feature type="signal peptide" evidence="3">
    <location>
        <begin position="1"/>
        <end position="39"/>
    </location>
</feature>
<evidence type="ECO:0000313" key="5">
    <source>
        <dbReference type="Proteomes" id="UP000028701"/>
    </source>
</evidence>
<keyword evidence="2" id="KW-0574">Periplasm</keyword>
<comment type="caution">
    <text evidence="4">The sequence shown here is derived from an EMBL/GenBank/DDBJ whole genome shotgun (WGS) entry which is preliminary data.</text>
</comment>
<dbReference type="eggNOG" id="COG0687">
    <property type="taxonomic scope" value="Bacteria"/>
</dbReference>
<dbReference type="Proteomes" id="UP000028701">
    <property type="component" value="Unassembled WGS sequence"/>
</dbReference>
<dbReference type="GO" id="GO:0030288">
    <property type="term" value="C:outer membrane-bounded periplasmic space"/>
    <property type="evidence" value="ECO:0007669"/>
    <property type="project" value="TreeGrafter"/>
</dbReference>
<evidence type="ECO:0000313" key="4">
    <source>
        <dbReference type="EMBL" id="GAK72598.1"/>
    </source>
</evidence>
<dbReference type="EMBL" id="BBJU01000026">
    <property type="protein sequence ID" value="GAK72598.1"/>
    <property type="molecule type" value="Genomic_DNA"/>
</dbReference>
<dbReference type="GO" id="GO:0030976">
    <property type="term" value="F:thiamine pyrophosphate binding"/>
    <property type="evidence" value="ECO:0007669"/>
    <property type="project" value="TreeGrafter"/>
</dbReference>
<gene>
    <name evidence="4" type="ORF">RRU01S_26_01260</name>
</gene>
<dbReference type="InterPro" id="IPR006059">
    <property type="entry name" value="SBP"/>
</dbReference>
<dbReference type="AlphaFoldDB" id="A0A081D102"/>
<reference evidence="4 5" key="1">
    <citation type="submission" date="2014-08" db="EMBL/GenBank/DDBJ databases">
        <title>Whole genome shotgun sequence of Rhizobium rubi NBRC 13261.</title>
        <authorList>
            <person name="Katano-Makiyama Y."/>
            <person name="Hosoyama A."/>
            <person name="Hashimoto M."/>
            <person name="Hosoyama Y."/>
            <person name="Noguchi M."/>
            <person name="Tsuchikane K."/>
            <person name="Uohara A."/>
            <person name="Ohji S."/>
            <person name="Ichikawa N."/>
            <person name="Kimura A."/>
            <person name="Yamazoe A."/>
            <person name="Fujita N."/>
        </authorList>
    </citation>
    <scope>NUCLEOTIDE SEQUENCE [LARGE SCALE GENOMIC DNA]</scope>
    <source>
        <strain evidence="4 5">NBRC 13261</strain>
    </source>
</reference>
<sequence>MNNNNRGEQMQDFNITRRHFGLLAAGAAVAVTAPFAARAAGGTAIAATFPGNWEDGYRTVLTPLVKEAGFDLTVAPAMAQDQLAKVMASPGNPPYDTLLMSPGQMAVAIENDLIQKIDPSKLKNWSMLDPAFQGEYGPTVTVEVNGIAYNPDLVPAPKGYRDLFENPVYKGLVSWTGFASNTGVMAYTEIAKIFGKGADDMDAVFKLFKDNPEHIKGVVASTNNQMTLFQQGEIAVFMCSTGNVARLKSMGLKAEFVQPETGSPAAPVNIHLTKGAKNPDAAYAYMDAAISKAAQDKLKMPPTEMFPTNKQVELTPGIEAYVKREQLASLVYPDWAAINKNRAEWIRQFDALVAG</sequence>
<dbReference type="PANTHER" id="PTHR30006">
    <property type="entry name" value="THIAMINE-BINDING PERIPLASMIC PROTEIN-RELATED"/>
    <property type="match status" value="1"/>
</dbReference>
<feature type="chain" id="PRO_5001756266" evidence="3">
    <location>
        <begin position="40"/>
        <end position="355"/>
    </location>
</feature>